<evidence type="ECO:0000313" key="2">
    <source>
        <dbReference type="EMBL" id="KAJ1726111.1"/>
    </source>
</evidence>
<accession>A0A9W8CUG1</accession>
<dbReference type="EMBL" id="JANBOI010001773">
    <property type="protein sequence ID" value="KAJ1726111.1"/>
    <property type="molecule type" value="Genomic_DNA"/>
</dbReference>
<evidence type="ECO:0000256" key="1">
    <source>
        <dbReference type="SAM" id="MobiDB-lite"/>
    </source>
</evidence>
<name>A0A9W8CUG1_9FUNG</name>
<comment type="caution">
    <text evidence="2">The sequence shown here is derived from an EMBL/GenBank/DDBJ whole genome shotgun (WGS) entry which is preliminary data.</text>
</comment>
<proteinExistence type="predicted"/>
<sequence length="328" mass="36547">MPVMRRSMNHIMNKGKPPSPTAMVLAWKESSTAEGGASAPPEESEGRSSDTTTHMPEDGDDDTEDPLTALRSKEYRAEMVSQLTDESGTGLMVERIWPLWGIFGWLPLDELSRQYHKRYRTRLWTRETRSQVRPLLKDMRGLSEWGAPGEPLLFKNGAHLENPRRPGNLFVDRLVPEPLLFFFVVTTVLRAVQPGQGDAVAKLWEGRYKRAPLGLQTVTLANRRGETKWSEMGPLWDAAVAWMCKLGREAMNNGCGYLRDRISGWSYDGVGAGGQAGADEAPAARADPTAELVFGLRREDLGALLEASPVLLSGMFTEHELVRLEDEL</sequence>
<feature type="region of interest" description="Disordered" evidence="1">
    <location>
        <begin position="1"/>
        <end position="66"/>
    </location>
</feature>
<dbReference type="Proteomes" id="UP001143981">
    <property type="component" value="Unassembled WGS sequence"/>
</dbReference>
<evidence type="ECO:0000313" key="3">
    <source>
        <dbReference type="Proteomes" id="UP001143981"/>
    </source>
</evidence>
<protein>
    <submittedName>
        <fullName evidence="2">Uncharacterized protein</fullName>
    </submittedName>
</protein>
<keyword evidence="3" id="KW-1185">Reference proteome</keyword>
<gene>
    <name evidence="2" type="ORF">LPJ61_005414</name>
</gene>
<organism evidence="2 3">
    <name type="scientific">Coemansia biformis</name>
    <dbReference type="NCBI Taxonomy" id="1286918"/>
    <lineage>
        <taxon>Eukaryota</taxon>
        <taxon>Fungi</taxon>
        <taxon>Fungi incertae sedis</taxon>
        <taxon>Zoopagomycota</taxon>
        <taxon>Kickxellomycotina</taxon>
        <taxon>Kickxellomycetes</taxon>
        <taxon>Kickxellales</taxon>
        <taxon>Kickxellaceae</taxon>
        <taxon>Coemansia</taxon>
    </lineage>
</organism>
<dbReference type="OrthoDB" id="5547078at2759"/>
<dbReference type="AlphaFoldDB" id="A0A9W8CUG1"/>
<reference evidence="2" key="1">
    <citation type="submission" date="2022-07" db="EMBL/GenBank/DDBJ databases">
        <title>Phylogenomic reconstructions and comparative analyses of Kickxellomycotina fungi.</title>
        <authorList>
            <person name="Reynolds N.K."/>
            <person name="Stajich J.E."/>
            <person name="Barry K."/>
            <person name="Grigoriev I.V."/>
            <person name="Crous P."/>
            <person name="Smith M.E."/>
        </authorList>
    </citation>
    <scope>NUCLEOTIDE SEQUENCE</scope>
    <source>
        <strain evidence="2">BCRC 34381</strain>
    </source>
</reference>